<accession>A0A840EGC8</accession>
<dbReference type="EMBL" id="JACIFO010000002">
    <property type="protein sequence ID" value="MBB4118282.1"/>
    <property type="molecule type" value="Genomic_DNA"/>
</dbReference>
<dbReference type="RefSeq" id="WP_246415161.1">
    <property type="nucleotide sequence ID" value="NZ_JACIFO010000002.1"/>
</dbReference>
<keyword evidence="1" id="KW-0732">Signal</keyword>
<organism evidence="3 4">
    <name type="scientific">Mesonia hippocampi</name>
    <dbReference type="NCBI Taxonomy" id="1628250"/>
    <lineage>
        <taxon>Bacteria</taxon>
        <taxon>Pseudomonadati</taxon>
        <taxon>Bacteroidota</taxon>
        <taxon>Flavobacteriia</taxon>
        <taxon>Flavobacteriales</taxon>
        <taxon>Flavobacteriaceae</taxon>
        <taxon>Mesonia</taxon>
    </lineage>
</organism>
<evidence type="ECO:0000256" key="1">
    <source>
        <dbReference type="ARBA" id="ARBA00022729"/>
    </source>
</evidence>
<sequence length="538" mass="62257">MMLKRFLYGIIGLLVISASVRCAKRGMPEGGPKDTIPPVFVKALPENYSTHFNKEEIRIYFNEYIKLDNPQRQIIISPPMTKKPAITPLGSANKYIRIILNDSLKENTTYSINFGKSITDNNEGNPYPFFKYVFSTGNYVDSLEVKGSLQDAFKRETEEYVSVLLYEADENYTDSLVYTTPPTYISYTKDSTNNFELSNLKAGKYQLIALLDKNDNYTYDPKQDKIGFHNELITIPTDKSFSLRLFKEKLEFKAFRPKQESLQHIIFGYEGSPENLEIATLSNTPNDFSYRIFQDKKTDSLHFWFTPEIKTDSLVFFIKKQNYQDTLVTKLRALEKDSLQFETSHKGNINFDEAFQLSANIPFEKADAGKISIEKTDSTNVPFTLVYDKKYNAYTIDFEKEENQKYSITALPGAFTDMYAHSNDTLNFRLSTKAYTDYGNLYINLTNVKSFPVILQLLNAKDEVQKEIYHTQTDGNQFDFININPSTYYIRVIYDANQNGVWDTGNFLKKQQPEESFIFKKPIEIRANWDYTETLTLP</sequence>
<comment type="caution">
    <text evidence="3">The sequence shown here is derived from an EMBL/GenBank/DDBJ whole genome shotgun (WGS) entry which is preliminary data.</text>
</comment>
<reference evidence="3 4" key="1">
    <citation type="submission" date="2020-08" db="EMBL/GenBank/DDBJ databases">
        <title>Genomic Encyclopedia of Type Strains, Phase IV (KMG-IV): sequencing the most valuable type-strain genomes for metagenomic binning, comparative biology and taxonomic classification.</title>
        <authorList>
            <person name="Goeker M."/>
        </authorList>
    </citation>
    <scope>NUCLEOTIDE SEQUENCE [LARGE SCALE GENOMIC DNA]</scope>
    <source>
        <strain evidence="3 4">DSM 29568</strain>
    </source>
</reference>
<dbReference type="Proteomes" id="UP000553034">
    <property type="component" value="Unassembled WGS sequence"/>
</dbReference>
<name>A0A840EGC8_9FLAO</name>
<evidence type="ECO:0000313" key="3">
    <source>
        <dbReference type="EMBL" id="MBB4118282.1"/>
    </source>
</evidence>
<evidence type="ECO:0000313" key="4">
    <source>
        <dbReference type="Proteomes" id="UP000553034"/>
    </source>
</evidence>
<keyword evidence="4" id="KW-1185">Reference proteome</keyword>
<feature type="domain" description="SbsA Ig-like" evidence="2">
    <location>
        <begin position="34"/>
        <end position="136"/>
    </location>
</feature>
<dbReference type="InterPro" id="IPR032812">
    <property type="entry name" value="SbsA_Ig"/>
</dbReference>
<protein>
    <submittedName>
        <fullName evidence="3">Uncharacterized protein (DUF2141 family)</fullName>
    </submittedName>
</protein>
<proteinExistence type="predicted"/>
<dbReference type="AlphaFoldDB" id="A0A840EGC8"/>
<gene>
    <name evidence="3" type="ORF">GGR32_000556</name>
</gene>
<evidence type="ECO:0000259" key="2">
    <source>
        <dbReference type="Pfam" id="PF13205"/>
    </source>
</evidence>
<dbReference type="Pfam" id="PF13205">
    <property type="entry name" value="Big_5"/>
    <property type="match status" value="1"/>
</dbReference>